<organism evidence="1 2">
    <name type="scientific">Agromyces marinus</name>
    <dbReference type="NCBI Taxonomy" id="1389020"/>
    <lineage>
        <taxon>Bacteria</taxon>
        <taxon>Bacillati</taxon>
        <taxon>Actinomycetota</taxon>
        <taxon>Actinomycetes</taxon>
        <taxon>Micrococcales</taxon>
        <taxon>Microbacteriaceae</taxon>
        <taxon>Agromyces</taxon>
    </lineage>
</organism>
<dbReference type="EMBL" id="AP027734">
    <property type="protein sequence ID" value="BDZ55662.1"/>
    <property type="molecule type" value="Genomic_DNA"/>
</dbReference>
<protein>
    <submittedName>
        <fullName evidence="1">Uncharacterized protein</fullName>
    </submittedName>
</protein>
<sequence length="134" mass="14344">MLDGAVDRFEFAEGVVEREVADPSAVAEVPLGAVDRHLADGQQPIVDLDVARRVEAERELLGGDAADLQVRVGADRDRGRIGPEVLEEVGDLHPVGHELVAHGGAHEERVAELRVDGRGERDRVAVAVDGVYSV</sequence>
<reference evidence="2" key="1">
    <citation type="journal article" date="2019" name="Int. J. Syst. Evol. Microbiol.">
        <title>The Global Catalogue of Microorganisms (GCM) 10K type strain sequencing project: providing services to taxonomists for standard genome sequencing and annotation.</title>
        <authorList>
            <consortium name="The Broad Institute Genomics Platform"/>
            <consortium name="The Broad Institute Genome Sequencing Center for Infectious Disease"/>
            <person name="Wu L."/>
            <person name="Ma J."/>
        </authorList>
    </citation>
    <scope>NUCLEOTIDE SEQUENCE [LARGE SCALE GENOMIC DNA]</scope>
    <source>
        <strain evidence="2">NBRC 109019</strain>
    </source>
</reference>
<keyword evidence="2" id="KW-1185">Reference proteome</keyword>
<name>A0ABN6YDZ2_9MICO</name>
<evidence type="ECO:0000313" key="2">
    <source>
        <dbReference type="Proteomes" id="UP001321477"/>
    </source>
</evidence>
<gene>
    <name evidence="1" type="ORF">GCM10025870_27350</name>
</gene>
<proteinExistence type="predicted"/>
<accession>A0ABN6YDZ2</accession>
<dbReference type="Proteomes" id="UP001321477">
    <property type="component" value="Chromosome"/>
</dbReference>
<evidence type="ECO:0000313" key="1">
    <source>
        <dbReference type="EMBL" id="BDZ55662.1"/>
    </source>
</evidence>